<keyword evidence="5" id="KW-1185">Reference proteome</keyword>
<dbReference type="Gene3D" id="1.10.510.10">
    <property type="entry name" value="Transferase(Phosphotransferase) domain 1"/>
    <property type="match status" value="1"/>
</dbReference>
<feature type="chain" id="PRO_5022901214" evidence="2">
    <location>
        <begin position="23"/>
        <end position="212"/>
    </location>
</feature>
<reference evidence="4" key="1">
    <citation type="submission" date="2019-08" db="EMBL/GenBank/DDBJ databases">
        <authorList>
            <person name="Liu F."/>
        </authorList>
    </citation>
    <scope>NUCLEOTIDE SEQUENCE [LARGE SCALE GENOMIC DNA]</scope>
    <source>
        <strain evidence="4">PA1801</strain>
        <tissue evidence="4">Leaf</tissue>
    </source>
</reference>
<dbReference type="InterPro" id="IPR000719">
    <property type="entry name" value="Prot_kinase_dom"/>
</dbReference>
<dbReference type="SMART" id="SM00220">
    <property type="entry name" value="S_TKc"/>
    <property type="match status" value="1"/>
</dbReference>
<dbReference type="GO" id="GO:0005524">
    <property type="term" value="F:ATP binding"/>
    <property type="evidence" value="ECO:0007669"/>
    <property type="project" value="InterPro"/>
</dbReference>
<evidence type="ECO:0000313" key="4">
    <source>
        <dbReference type="EMBL" id="KAA3462785.1"/>
    </source>
</evidence>
<protein>
    <submittedName>
        <fullName evidence="4">Protein NSP-INTERACTING KINASE 2-like</fullName>
    </submittedName>
</protein>
<keyword evidence="4" id="KW-0808">Transferase</keyword>
<dbReference type="SUPFAM" id="SSF56112">
    <property type="entry name" value="Protein kinase-like (PK-like)"/>
    <property type="match status" value="1"/>
</dbReference>
<evidence type="ECO:0000259" key="3">
    <source>
        <dbReference type="PROSITE" id="PS50011"/>
    </source>
</evidence>
<dbReference type="Pfam" id="PF00069">
    <property type="entry name" value="Pkinase"/>
    <property type="match status" value="1"/>
</dbReference>
<dbReference type="PROSITE" id="PS50011">
    <property type="entry name" value="PROTEIN_KINASE_DOM"/>
    <property type="match status" value="1"/>
</dbReference>
<evidence type="ECO:0000256" key="2">
    <source>
        <dbReference type="SAM" id="SignalP"/>
    </source>
</evidence>
<name>A0A5B6V0W8_9ROSI</name>
<feature type="signal peptide" evidence="2">
    <location>
        <begin position="1"/>
        <end position="22"/>
    </location>
</feature>
<dbReference type="EMBL" id="SMMG02000009">
    <property type="protein sequence ID" value="KAA3462785.1"/>
    <property type="molecule type" value="Genomic_DNA"/>
</dbReference>
<dbReference type="InterPro" id="IPR008271">
    <property type="entry name" value="Ser/Thr_kinase_AS"/>
</dbReference>
<organism evidence="4 5">
    <name type="scientific">Gossypium australe</name>
    <dbReference type="NCBI Taxonomy" id="47621"/>
    <lineage>
        <taxon>Eukaryota</taxon>
        <taxon>Viridiplantae</taxon>
        <taxon>Streptophyta</taxon>
        <taxon>Embryophyta</taxon>
        <taxon>Tracheophyta</taxon>
        <taxon>Spermatophyta</taxon>
        <taxon>Magnoliopsida</taxon>
        <taxon>eudicotyledons</taxon>
        <taxon>Gunneridae</taxon>
        <taxon>Pentapetalae</taxon>
        <taxon>rosids</taxon>
        <taxon>malvids</taxon>
        <taxon>Malvales</taxon>
        <taxon>Malvaceae</taxon>
        <taxon>Malvoideae</taxon>
        <taxon>Gossypium</taxon>
    </lineage>
</organism>
<dbReference type="AlphaFoldDB" id="A0A5B6V0W8"/>
<comment type="caution">
    <text evidence="4">The sequence shown here is derived from an EMBL/GenBank/DDBJ whole genome shotgun (WGS) entry which is preliminary data.</text>
</comment>
<dbReference type="InterPro" id="IPR051824">
    <property type="entry name" value="LRR_Rcpt-Like_S/T_Kinase"/>
</dbReference>
<dbReference type="OrthoDB" id="996438at2759"/>
<keyword evidence="4" id="KW-0418">Kinase</keyword>
<feature type="domain" description="Protein kinase" evidence="3">
    <location>
        <begin position="1"/>
        <end position="212"/>
    </location>
</feature>
<accession>A0A5B6V0W8</accession>
<keyword evidence="2" id="KW-0732">Signal</keyword>
<dbReference type="PANTHER" id="PTHR48006">
    <property type="entry name" value="LEUCINE-RICH REPEAT-CONTAINING PROTEIN DDB_G0281931-RELATED"/>
    <property type="match status" value="1"/>
</dbReference>
<dbReference type="PANTHER" id="PTHR48006:SF90">
    <property type="entry name" value="PROTEIN KINASE DOMAIN-CONTAINING PROTEIN"/>
    <property type="match status" value="1"/>
</dbReference>
<dbReference type="Gene3D" id="3.30.200.20">
    <property type="entry name" value="Phosphorylase Kinase, domain 1"/>
    <property type="match status" value="1"/>
</dbReference>
<sequence length="212" mass="23816">MHICRLLVLGCGLFLWWRQRHNQQIFFDVNATNDFSSKKLIRKGPKGSLGKVYKGYLQDGTVVAVKRLKDRNAIGGEIQFQIEVEMISLSGHRISFGFMEAYCTCTSSVIQMIIHWDVKATNILLDDYYEAIVGDFGLANLLDHRDSHVTTVVRGTVGHIALEYLSTSQSSKKTDVFKLGTLLLELISGLRALEFGKTANQKKGAMLDWVSQ</sequence>
<evidence type="ECO:0000256" key="1">
    <source>
        <dbReference type="ARBA" id="ARBA00004479"/>
    </source>
</evidence>
<dbReference type="Proteomes" id="UP000325315">
    <property type="component" value="Unassembled WGS sequence"/>
</dbReference>
<dbReference type="GO" id="GO:0016020">
    <property type="term" value="C:membrane"/>
    <property type="evidence" value="ECO:0007669"/>
    <property type="project" value="UniProtKB-SubCell"/>
</dbReference>
<dbReference type="InterPro" id="IPR011009">
    <property type="entry name" value="Kinase-like_dom_sf"/>
</dbReference>
<dbReference type="GO" id="GO:0004672">
    <property type="term" value="F:protein kinase activity"/>
    <property type="evidence" value="ECO:0007669"/>
    <property type="project" value="InterPro"/>
</dbReference>
<dbReference type="PROSITE" id="PS00108">
    <property type="entry name" value="PROTEIN_KINASE_ST"/>
    <property type="match status" value="1"/>
</dbReference>
<proteinExistence type="predicted"/>
<gene>
    <name evidence="4" type="ORF">EPI10_029239</name>
</gene>
<comment type="subcellular location">
    <subcellularLocation>
        <location evidence="1">Membrane</location>
        <topology evidence="1">Single-pass type I membrane protein</topology>
    </subcellularLocation>
</comment>
<evidence type="ECO:0000313" key="5">
    <source>
        <dbReference type="Proteomes" id="UP000325315"/>
    </source>
</evidence>